<gene>
    <name evidence="1" type="ORF">METZ01_LOCUS300687</name>
</gene>
<feature type="non-terminal residue" evidence="1">
    <location>
        <position position="103"/>
    </location>
</feature>
<dbReference type="AlphaFoldDB" id="A0A382MFP2"/>
<organism evidence="1">
    <name type="scientific">marine metagenome</name>
    <dbReference type="NCBI Taxonomy" id="408172"/>
    <lineage>
        <taxon>unclassified sequences</taxon>
        <taxon>metagenomes</taxon>
        <taxon>ecological metagenomes</taxon>
    </lineage>
</organism>
<sequence>MMNSVMAKMSKTLAILPLLALGSELCTAKKAAIATLAVSEQTYTQKTPTRGGTGKMYMDREISQVMGHLGAGWLERSEREREERTDLLVKNLDLKPDETVADI</sequence>
<name>A0A382MFP2_9ZZZZ</name>
<protein>
    <submittedName>
        <fullName evidence="1">Uncharacterized protein</fullName>
    </submittedName>
</protein>
<dbReference type="EMBL" id="UINC01093420">
    <property type="protein sequence ID" value="SVC47833.1"/>
    <property type="molecule type" value="Genomic_DNA"/>
</dbReference>
<accession>A0A382MFP2</accession>
<reference evidence="1" key="1">
    <citation type="submission" date="2018-05" db="EMBL/GenBank/DDBJ databases">
        <authorList>
            <person name="Lanie J.A."/>
            <person name="Ng W.-L."/>
            <person name="Kazmierczak K.M."/>
            <person name="Andrzejewski T.M."/>
            <person name="Davidsen T.M."/>
            <person name="Wayne K.J."/>
            <person name="Tettelin H."/>
            <person name="Glass J.I."/>
            <person name="Rusch D."/>
            <person name="Podicherti R."/>
            <person name="Tsui H.-C.T."/>
            <person name="Winkler M.E."/>
        </authorList>
    </citation>
    <scope>NUCLEOTIDE SEQUENCE</scope>
</reference>
<evidence type="ECO:0000313" key="1">
    <source>
        <dbReference type="EMBL" id="SVC47833.1"/>
    </source>
</evidence>
<proteinExistence type="predicted"/>